<feature type="domain" description="ZZ-type" evidence="10">
    <location>
        <begin position="125"/>
        <end position="175"/>
    </location>
</feature>
<evidence type="ECO:0000256" key="4">
    <source>
        <dbReference type="ARBA" id="ARBA00022723"/>
    </source>
</evidence>
<name>A0A267DLT7_9PLAT</name>
<evidence type="ECO:0000256" key="9">
    <source>
        <dbReference type="SAM" id="MobiDB-lite"/>
    </source>
</evidence>
<evidence type="ECO:0000313" key="13">
    <source>
        <dbReference type="Proteomes" id="UP000215902"/>
    </source>
</evidence>
<keyword evidence="5 8" id="KW-0863">Zinc-finger</keyword>
<dbReference type="InterPro" id="IPR052260">
    <property type="entry name" value="Autophagy_Rcpt_SigReg"/>
</dbReference>
<dbReference type="InterPro" id="IPR043145">
    <property type="entry name" value="Znf_ZZ_sf"/>
</dbReference>
<dbReference type="Gene3D" id="3.10.20.90">
    <property type="entry name" value="Phosphatidylinositol 3-kinase Catalytic Subunit, Chain A, domain 1"/>
    <property type="match status" value="1"/>
</dbReference>
<dbReference type="GO" id="GO:0005737">
    <property type="term" value="C:cytoplasm"/>
    <property type="evidence" value="ECO:0007669"/>
    <property type="project" value="UniProtKB-SubCell"/>
</dbReference>
<keyword evidence="7" id="KW-0539">Nucleus</keyword>
<evidence type="ECO:0000256" key="7">
    <source>
        <dbReference type="ARBA" id="ARBA00023242"/>
    </source>
</evidence>
<dbReference type="Proteomes" id="UP000215902">
    <property type="component" value="Unassembled WGS sequence"/>
</dbReference>
<dbReference type="Pfam" id="PF16577">
    <property type="entry name" value="UBA_5"/>
    <property type="match status" value="1"/>
</dbReference>
<dbReference type="OrthoDB" id="441278at2759"/>
<dbReference type="SMART" id="SM00666">
    <property type="entry name" value="PB1"/>
    <property type="match status" value="1"/>
</dbReference>
<proteinExistence type="predicted"/>
<dbReference type="AlphaFoldDB" id="A0A267DLT7"/>
<evidence type="ECO:0000256" key="5">
    <source>
        <dbReference type="ARBA" id="ARBA00022771"/>
    </source>
</evidence>
<evidence type="ECO:0000256" key="1">
    <source>
        <dbReference type="ARBA" id="ARBA00004123"/>
    </source>
</evidence>
<evidence type="ECO:0000259" key="10">
    <source>
        <dbReference type="PROSITE" id="PS50135"/>
    </source>
</evidence>
<keyword evidence="6" id="KW-0862">Zinc</keyword>
<dbReference type="SUPFAM" id="SSF54277">
    <property type="entry name" value="CAD &amp; PB1 domains"/>
    <property type="match status" value="1"/>
</dbReference>
<dbReference type="CDD" id="cd14320">
    <property type="entry name" value="UBA_SQSTM"/>
    <property type="match status" value="1"/>
</dbReference>
<dbReference type="SUPFAM" id="SSF46934">
    <property type="entry name" value="UBA-like"/>
    <property type="match status" value="1"/>
</dbReference>
<dbReference type="STRING" id="282301.A0A267DLT7"/>
<dbReference type="Pfam" id="PF00569">
    <property type="entry name" value="ZZ"/>
    <property type="match status" value="1"/>
</dbReference>
<accession>A0A267DLT7</accession>
<keyword evidence="13" id="KW-1185">Reference proteome</keyword>
<keyword evidence="3" id="KW-0963">Cytoplasm</keyword>
<evidence type="ECO:0000256" key="2">
    <source>
        <dbReference type="ARBA" id="ARBA00004496"/>
    </source>
</evidence>
<evidence type="ECO:0008006" key="14">
    <source>
        <dbReference type="Google" id="ProtNLM"/>
    </source>
</evidence>
<feature type="domain" description="PB1" evidence="11">
    <location>
        <begin position="32"/>
        <end position="107"/>
    </location>
</feature>
<evidence type="ECO:0000256" key="8">
    <source>
        <dbReference type="PROSITE-ProRule" id="PRU00228"/>
    </source>
</evidence>
<dbReference type="EMBL" id="NIVC01003698">
    <property type="protein sequence ID" value="PAA50185.1"/>
    <property type="molecule type" value="Genomic_DNA"/>
</dbReference>
<comment type="caution">
    <text evidence="12">The sequence shown here is derived from an EMBL/GenBank/DDBJ whole genome shotgun (WGS) entry which is preliminary data.</text>
</comment>
<organism evidence="12 13">
    <name type="scientific">Macrostomum lignano</name>
    <dbReference type="NCBI Taxonomy" id="282301"/>
    <lineage>
        <taxon>Eukaryota</taxon>
        <taxon>Metazoa</taxon>
        <taxon>Spiralia</taxon>
        <taxon>Lophotrochozoa</taxon>
        <taxon>Platyhelminthes</taxon>
        <taxon>Rhabditophora</taxon>
        <taxon>Macrostomorpha</taxon>
        <taxon>Macrostomida</taxon>
        <taxon>Macrostomidae</taxon>
        <taxon>Macrostomum</taxon>
    </lineage>
</organism>
<feature type="region of interest" description="Disordered" evidence="9">
    <location>
        <begin position="224"/>
        <end position="278"/>
    </location>
</feature>
<dbReference type="GO" id="GO:0005634">
    <property type="term" value="C:nucleus"/>
    <property type="evidence" value="ECO:0007669"/>
    <property type="project" value="UniProtKB-SubCell"/>
</dbReference>
<keyword evidence="4" id="KW-0479">Metal-binding</keyword>
<protein>
    <recommendedName>
        <fullName evidence="14">ZZ-type domain-containing protein</fullName>
    </recommendedName>
</protein>
<dbReference type="Gene3D" id="1.10.8.10">
    <property type="entry name" value="DNA helicase RuvA subunit, C-terminal domain"/>
    <property type="match status" value="1"/>
</dbReference>
<dbReference type="PROSITE" id="PS01357">
    <property type="entry name" value="ZF_ZZ_1"/>
    <property type="match status" value="1"/>
</dbReference>
<sequence>LTSASAETLRRHPRVPSFKPDKLISCNMASSVVPFKCYYGNEIRRLSLAGQATYASLVEQLQAVFSIAPTQQLRLRWQDEEGDRVTMTTNAELQEAIRSLAARRDGGSGDAVKVFVSVGDPTVVHEGVVCDGCESGVTGQRFKCLLCPDFDLCSACMTGGSHSQHPMLLIRRPDDLPAARCFRRGPCGRGRWGGPRFRDFFAKAAEAAAAAAADFEGAAAADFEGADTAATSQQAAPPPPPPSAAFEGAATAATSQQAAPPPPAATSAEAMATDERPEEAAAVAAGCHDNSGETPDPRVARALEHMQAMGFSDDGGWLTRLLLAKEGDICAVLDAIRPVK</sequence>
<dbReference type="FunFam" id="1.10.8.10:FF:000034">
    <property type="entry name" value="Sequestosome 1"/>
    <property type="match status" value="1"/>
</dbReference>
<evidence type="ECO:0000259" key="11">
    <source>
        <dbReference type="PROSITE" id="PS51745"/>
    </source>
</evidence>
<comment type="subcellular location">
    <subcellularLocation>
        <location evidence="2">Cytoplasm</location>
    </subcellularLocation>
    <subcellularLocation>
        <location evidence="1">Nucleus</location>
    </subcellularLocation>
</comment>
<reference evidence="12 13" key="1">
    <citation type="submission" date="2017-06" db="EMBL/GenBank/DDBJ databases">
        <title>A platform for efficient transgenesis in Macrostomum lignano, a flatworm model organism for stem cell research.</title>
        <authorList>
            <person name="Berezikov E."/>
        </authorList>
    </citation>
    <scope>NUCLEOTIDE SEQUENCE [LARGE SCALE GENOMIC DNA]</scope>
    <source>
        <strain evidence="12">DV1</strain>
        <tissue evidence="12">Whole organism</tissue>
    </source>
</reference>
<dbReference type="SMART" id="SM00291">
    <property type="entry name" value="ZnF_ZZ"/>
    <property type="match status" value="1"/>
</dbReference>
<dbReference type="GO" id="GO:0008270">
    <property type="term" value="F:zinc ion binding"/>
    <property type="evidence" value="ECO:0007669"/>
    <property type="project" value="UniProtKB-KW"/>
</dbReference>
<feature type="compositionally biased region" description="Low complexity" evidence="9">
    <location>
        <begin position="244"/>
        <end position="258"/>
    </location>
</feature>
<evidence type="ECO:0000256" key="3">
    <source>
        <dbReference type="ARBA" id="ARBA00022490"/>
    </source>
</evidence>
<gene>
    <name evidence="12" type="ORF">BOX15_Mlig023326g2</name>
</gene>
<dbReference type="CDD" id="cd05992">
    <property type="entry name" value="PB1"/>
    <property type="match status" value="1"/>
</dbReference>
<dbReference type="Gene3D" id="3.30.60.90">
    <property type="match status" value="1"/>
</dbReference>
<dbReference type="InterPro" id="IPR000433">
    <property type="entry name" value="Znf_ZZ"/>
</dbReference>
<dbReference type="InterPro" id="IPR053793">
    <property type="entry name" value="PB1-like"/>
</dbReference>
<evidence type="ECO:0000313" key="12">
    <source>
        <dbReference type="EMBL" id="PAA50185.1"/>
    </source>
</evidence>
<dbReference type="PROSITE" id="PS50135">
    <property type="entry name" value="ZF_ZZ_2"/>
    <property type="match status" value="1"/>
</dbReference>
<dbReference type="InterPro" id="IPR033741">
    <property type="entry name" value="SQSTM_UBA"/>
</dbReference>
<feature type="non-terminal residue" evidence="12">
    <location>
        <position position="1"/>
    </location>
</feature>
<dbReference type="PANTHER" id="PTHR15090">
    <property type="entry name" value="SEQUESTOSOME 1-RELATED"/>
    <property type="match status" value="1"/>
</dbReference>
<dbReference type="SUPFAM" id="SSF57850">
    <property type="entry name" value="RING/U-box"/>
    <property type="match status" value="1"/>
</dbReference>
<dbReference type="CDD" id="cd02340">
    <property type="entry name" value="ZZ_NBR1_like"/>
    <property type="match status" value="1"/>
</dbReference>
<feature type="compositionally biased region" description="Low complexity" evidence="9">
    <location>
        <begin position="224"/>
        <end position="235"/>
    </location>
</feature>
<dbReference type="PROSITE" id="PS51745">
    <property type="entry name" value="PB1"/>
    <property type="match status" value="1"/>
</dbReference>
<dbReference type="Pfam" id="PF00564">
    <property type="entry name" value="PB1"/>
    <property type="match status" value="1"/>
</dbReference>
<dbReference type="InterPro" id="IPR009060">
    <property type="entry name" value="UBA-like_sf"/>
</dbReference>
<dbReference type="InterPro" id="IPR000270">
    <property type="entry name" value="PB1_dom"/>
</dbReference>
<evidence type="ECO:0000256" key="6">
    <source>
        <dbReference type="ARBA" id="ARBA00022833"/>
    </source>
</evidence>